<name>A0A2M7H2I7_9BACT</name>
<dbReference type="EMBL" id="PFGC01000057">
    <property type="protein sequence ID" value="PIW36399.1"/>
    <property type="molecule type" value="Genomic_DNA"/>
</dbReference>
<dbReference type="GO" id="GO:0016020">
    <property type="term" value="C:membrane"/>
    <property type="evidence" value="ECO:0007669"/>
    <property type="project" value="UniProtKB-SubCell"/>
</dbReference>
<reference evidence="6 7" key="1">
    <citation type="submission" date="2017-09" db="EMBL/GenBank/DDBJ databases">
        <title>Depth-based differentiation of microbial function through sediment-hosted aquifers and enrichment of novel symbionts in the deep terrestrial subsurface.</title>
        <authorList>
            <person name="Probst A.J."/>
            <person name="Ladd B."/>
            <person name="Jarett J.K."/>
            <person name="Geller-Mcgrath D.E."/>
            <person name="Sieber C.M."/>
            <person name="Emerson J.B."/>
            <person name="Anantharaman K."/>
            <person name="Thomas B.C."/>
            <person name="Malmstrom R."/>
            <person name="Stieglmeier M."/>
            <person name="Klingl A."/>
            <person name="Woyke T."/>
            <person name="Ryan C.M."/>
            <person name="Banfield J.F."/>
        </authorList>
    </citation>
    <scope>NUCLEOTIDE SEQUENCE [LARGE SCALE GENOMIC DNA]</scope>
    <source>
        <strain evidence="6">CG15_BIG_FIL_POST_REV_8_21_14_020_45_12</strain>
    </source>
</reference>
<evidence type="ECO:0000256" key="3">
    <source>
        <dbReference type="ARBA" id="ARBA00022692"/>
    </source>
</evidence>
<evidence type="ECO:0000256" key="4">
    <source>
        <dbReference type="ARBA" id="ARBA00022989"/>
    </source>
</evidence>
<evidence type="ECO:0000313" key="7">
    <source>
        <dbReference type="Proteomes" id="UP000230292"/>
    </source>
</evidence>
<sequence>MMILLILLGVAGVLVIWLIALYNGLVKSRNQVDEAWSDIDVQLKLRYDLIPNLLNTVKEYASHEKEVFQKVTEARAAAISAEQSGDTEASAKAENMLSSTLKSLFAVSEAYPDLKANGNFMQMQQELSDIENKIQAARRFYNGNVRDFNTKVQVFPTVLVAGAFGFTARKFFEIEEQQRENPGVDFHQDEAK</sequence>
<dbReference type="Gene3D" id="1.20.1440.20">
    <property type="entry name" value="LemA-like domain"/>
    <property type="match status" value="1"/>
</dbReference>
<organism evidence="6 7">
    <name type="scientific">Candidatus Kerfeldbacteria bacterium CG15_BIG_FIL_POST_REV_8_21_14_020_45_12</name>
    <dbReference type="NCBI Taxonomy" id="2014247"/>
    <lineage>
        <taxon>Bacteria</taxon>
        <taxon>Candidatus Kerfeldiibacteriota</taxon>
    </lineage>
</organism>
<protein>
    <recommendedName>
        <fullName evidence="8">LemA family protein</fullName>
    </recommendedName>
</protein>
<evidence type="ECO:0000256" key="5">
    <source>
        <dbReference type="ARBA" id="ARBA00023136"/>
    </source>
</evidence>
<keyword evidence="3" id="KW-0812">Transmembrane</keyword>
<proteinExistence type="inferred from homology"/>
<keyword evidence="5" id="KW-0472">Membrane</keyword>
<keyword evidence="4" id="KW-1133">Transmembrane helix</keyword>
<dbReference type="Proteomes" id="UP000230292">
    <property type="component" value="Unassembled WGS sequence"/>
</dbReference>
<comment type="caution">
    <text evidence="6">The sequence shown here is derived from an EMBL/GenBank/DDBJ whole genome shotgun (WGS) entry which is preliminary data.</text>
</comment>
<evidence type="ECO:0000256" key="2">
    <source>
        <dbReference type="ARBA" id="ARBA00008854"/>
    </source>
</evidence>
<comment type="similarity">
    <text evidence="2">Belongs to the LemA family.</text>
</comment>
<dbReference type="InterPro" id="IPR023353">
    <property type="entry name" value="LemA-like_dom_sf"/>
</dbReference>
<dbReference type="PANTHER" id="PTHR34478">
    <property type="entry name" value="PROTEIN LEMA"/>
    <property type="match status" value="1"/>
</dbReference>
<evidence type="ECO:0000313" key="6">
    <source>
        <dbReference type="EMBL" id="PIW36399.1"/>
    </source>
</evidence>
<dbReference type="SUPFAM" id="SSF140478">
    <property type="entry name" value="LemA-like"/>
    <property type="match status" value="1"/>
</dbReference>
<accession>A0A2M7H2I7</accession>
<evidence type="ECO:0000256" key="1">
    <source>
        <dbReference type="ARBA" id="ARBA00004167"/>
    </source>
</evidence>
<dbReference type="PANTHER" id="PTHR34478:SF1">
    <property type="entry name" value="PROTEIN LEMA"/>
    <property type="match status" value="1"/>
</dbReference>
<dbReference type="Pfam" id="PF04011">
    <property type="entry name" value="LemA"/>
    <property type="match status" value="1"/>
</dbReference>
<evidence type="ECO:0008006" key="8">
    <source>
        <dbReference type="Google" id="ProtNLM"/>
    </source>
</evidence>
<gene>
    <name evidence="6" type="ORF">COW24_05565</name>
</gene>
<comment type="subcellular location">
    <subcellularLocation>
        <location evidence="1">Membrane</location>
        <topology evidence="1">Single-pass membrane protein</topology>
    </subcellularLocation>
</comment>
<dbReference type="InterPro" id="IPR007156">
    <property type="entry name" value="MamQ_LemA"/>
</dbReference>
<dbReference type="AlphaFoldDB" id="A0A2M7H2I7"/>